<evidence type="ECO:0000313" key="7">
    <source>
        <dbReference type="Proteomes" id="UP000057158"/>
    </source>
</evidence>
<dbReference type="AlphaFoldDB" id="A0A0M4DC53"/>
<dbReference type="Proteomes" id="UP000057158">
    <property type="component" value="Chromosome"/>
</dbReference>
<dbReference type="Gene3D" id="3.30.70.20">
    <property type="match status" value="2"/>
</dbReference>
<keyword evidence="1" id="KW-0004">4Fe-4S</keyword>
<feature type="domain" description="4Fe-4S ferredoxin-type" evidence="5">
    <location>
        <begin position="5"/>
        <end position="35"/>
    </location>
</feature>
<dbReference type="RefSeq" id="WP_053552012.1">
    <property type="nucleotide sequence ID" value="NZ_CP010802.1"/>
</dbReference>
<keyword evidence="2" id="KW-0479">Metal-binding</keyword>
<keyword evidence="4" id="KW-0411">Iron-sulfur</keyword>
<dbReference type="PROSITE" id="PS00198">
    <property type="entry name" value="4FE4S_FER_1"/>
    <property type="match status" value="1"/>
</dbReference>
<evidence type="ECO:0000313" key="6">
    <source>
        <dbReference type="EMBL" id="ALC18055.1"/>
    </source>
</evidence>
<evidence type="ECO:0000256" key="4">
    <source>
        <dbReference type="ARBA" id="ARBA00023014"/>
    </source>
</evidence>
<dbReference type="PATRIC" id="fig|1603606.3.peg.3585"/>
<gene>
    <name evidence="6" type="ORF">DSOUD_3335</name>
</gene>
<keyword evidence="7" id="KW-1185">Reference proteome</keyword>
<dbReference type="PANTHER" id="PTHR43177">
    <property type="entry name" value="PROTEIN NRFC"/>
    <property type="match status" value="1"/>
</dbReference>
<dbReference type="InterPro" id="IPR017900">
    <property type="entry name" value="4Fe4S_Fe_S_CS"/>
</dbReference>
<dbReference type="GO" id="GO:0046872">
    <property type="term" value="F:metal ion binding"/>
    <property type="evidence" value="ECO:0007669"/>
    <property type="project" value="UniProtKB-KW"/>
</dbReference>
<protein>
    <submittedName>
        <fullName evidence="6">Fe-S-cluster-containing dehydrogenase component</fullName>
    </submittedName>
</protein>
<evidence type="ECO:0000259" key="5">
    <source>
        <dbReference type="PROSITE" id="PS51379"/>
    </source>
</evidence>
<dbReference type="InterPro" id="IPR017896">
    <property type="entry name" value="4Fe4S_Fe-S-bd"/>
</dbReference>
<dbReference type="KEGG" id="des:DSOUD_3335"/>
<dbReference type="Pfam" id="PF13247">
    <property type="entry name" value="Fer4_11"/>
    <property type="match status" value="2"/>
</dbReference>
<name>A0A0M4DC53_9BACT</name>
<dbReference type="STRING" id="1603606.DSOUD_3335"/>
<reference evidence="6 7" key="1">
    <citation type="submission" date="2015-07" db="EMBL/GenBank/DDBJ databases">
        <title>Isolation and Genomic Characterization of a Novel Halophilic Metal-Reducing Deltaproteobacterium from the Deep Subsurface.</title>
        <authorList>
            <person name="Badalamenti J.P."/>
            <person name="Summers Z.M."/>
            <person name="Gralnick J.A."/>
            <person name="Bond D.R."/>
        </authorList>
    </citation>
    <scope>NUCLEOTIDE SEQUENCE [LARGE SCALE GENOMIC DNA]</scope>
    <source>
        <strain evidence="6 7">WTL</strain>
    </source>
</reference>
<organism evidence="6 7">
    <name type="scientific">Desulfuromonas soudanensis</name>
    <dbReference type="NCBI Taxonomy" id="1603606"/>
    <lineage>
        <taxon>Bacteria</taxon>
        <taxon>Pseudomonadati</taxon>
        <taxon>Thermodesulfobacteriota</taxon>
        <taxon>Desulfuromonadia</taxon>
        <taxon>Desulfuromonadales</taxon>
        <taxon>Desulfuromonadaceae</taxon>
        <taxon>Desulfuromonas</taxon>
    </lineage>
</organism>
<evidence type="ECO:0000256" key="1">
    <source>
        <dbReference type="ARBA" id="ARBA00022485"/>
    </source>
</evidence>
<dbReference type="EMBL" id="CP010802">
    <property type="protein sequence ID" value="ALC18055.1"/>
    <property type="molecule type" value="Genomic_DNA"/>
</dbReference>
<evidence type="ECO:0000256" key="2">
    <source>
        <dbReference type="ARBA" id="ARBA00022723"/>
    </source>
</evidence>
<feature type="domain" description="4Fe-4S ferredoxin-type" evidence="5">
    <location>
        <begin position="89"/>
        <end position="118"/>
    </location>
</feature>
<accession>A0A0M4DC53</accession>
<sequence>MSKKYGMAIDLHQCVGCGACALACKNENNTGVRANGQSFNWADFTMKTEGIFPRTKYTQMPVLCNHCTEAPCVSVCPVTPKAMFKADDNTTLHNQGRCIGCRKCQDACPYSEVALDETSNHGETYSVISFNPHGVPTQGEWRRTGELIPGCTASPAEVVKKAGAIPPDANLYTSGDYQPVRASGVVEKCILCHHRTTAGLQPACVEACPASARIFGDQNDPQSKIALTLKKHKATRLKETEGTEPNVFYVRSYNDPTL</sequence>
<keyword evidence="3" id="KW-0408">Iron</keyword>
<dbReference type="OrthoDB" id="9789030at2"/>
<dbReference type="PROSITE" id="PS51379">
    <property type="entry name" value="4FE4S_FER_2"/>
    <property type="match status" value="2"/>
</dbReference>
<dbReference type="InterPro" id="IPR050954">
    <property type="entry name" value="ET_IronSulfur_Cluster-Binding"/>
</dbReference>
<dbReference type="SUPFAM" id="SSF54862">
    <property type="entry name" value="4Fe-4S ferredoxins"/>
    <property type="match status" value="1"/>
</dbReference>
<dbReference type="CDD" id="cd10551">
    <property type="entry name" value="PsrB"/>
    <property type="match status" value="1"/>
</dbReference>
<dbReference type="Pfam" id="PF12800">
    <property type="entry name" value="Fer4_4"/>
    <property type="match status" value="1"/>
</dbReference>
<dbReference type="PANTHER" id="PTHR43177:SF3">
    <property type="entry name" value="PROTEIN NRFC HOMOLOG"/>
    <property type="match status" value="1"/>
</dbReference>
<evidence type="ECO:0000256" key="3">
    <source>
        <dbReference type="ARBA" id="ARBA00023004"/>
    </source>
</evidence>
<proteinExistence type="predicted"/>
<dbReference type="GO" id="GO:0051539">
    <property type="term" value="F:4 iron, 4 sulfur cluster binding"/>
    <property type="evidence" value="ECO:0007669"/>
    <property type="project" value="UniProtKB-KW"/>
</dbReference>